<dbReference type="EMBL" id="JBHTMK010000047">
    <property type="protein sequence ID" value="MFD1370828.1"/>
    <property type="molecule type" value="Genomic_DNA"/>
</dbReference>
<keyword evidence="1" id="KW-0378">Hydrolase</keyword>
<proteinExistence type="predicted"/>
<dbReference type="PROSITE" id="PS00561">
    <property type="entry name" value="CBM2_A"/>
    <property type="match status" value="1"/>
</dbReference>
<evidence type="ECO:0000313" key="7">
    <source>
        <dbReference type="Proteomes" id="UP001597183"/>
    </source>
</evidence>
<evidence type="ECO:0000256" key="3">
    <source>
        <dbReference type="ARBA" id="ARBA00023326"/>
    </source>
</evidence>
<dbReference type="SMART" id="SM00637">
    <property type="entry name" value="CBD_II"/>
    <property type="match status" value="1"/>
</dbReference>
<reference evidence="7" key="1">
    <citation type="journal article" date="2019" name="Int. J. Syst. Evol. Microbiol.">
        <title>The Global Catalogue of Microorganisms (GCM) 10K type strain sequencing project: providing services to taxonomists for standard genome sequencing and annotation.</title>
        <authorList>
            <consortium name="The Broad Institute Genomics Platform"/>
            <consortium name="The Broad Institute Genome Sequencing Center for Infectious Disease"/>
            <person name="Wu L."/>
            <person name="Ma J."/>
        </authorList>
    </citation>
    <scope>NUCLEOTIDE SEQUENCE [LARGE SCALE GENOMIC DNA]</scope>
    <source>
        <strain evidence="7">CCM 7526</strain>
    </source>
</reference>
<accession>A0ABW4ALK2</accession>
<keyword evidence="4" id="KW-0732">Signal</keyword>
<dbReference type="Pfam" id="PF00553">
    <property type="entry name" value="CBM_2"/>
    <property type="match status" value="1"/>
</dbReference>
<dbReference type="InterPro" id="IPR008965">
    <property type="entry name" value="CBM2/CBM3_carb-bd_dom_sf"/>
</dbReference>
<feature type="domain" description="CBM2" evidence="5">
    <location>
        <begin position="24"/>
        <end position="132"/>
    </location>
</feature>
<evidence type="ECO:0000259" key="5">
    <source>
        <dbReference type="PROSITE" id="PS51173"/>
    </source>
</evidence>
<keyword evidence="3" id="KW-0119">Carbohydrate metabolism</keyword>
<name>A0ABW4ALK2_9ACTN</name>
<keyword evidence="2" id="KW-0326">Glycosidase</keyword>
<dbReference type="PROSITE" id="PS51173">
    <property type="entry name" value="CBM2"/>
    <property type="match status" value="1"/>
</dbReference>
<dbReference type="InterPro" id="IPR012291">
    <property type="entry name" value="CBM2_carb-bd_dom_sf"/>
</dbReference>
<gene>
    <name evidence="6" type="ORF">ACFQ5G_36280</name>
</gene>
<feature type="chain" id="PRO_5046872992" evidence="4">
    <location>
        <begin position="24"/>
        <end position="133"/>
    </location>
</feature>
<dbReference type="SUPFAM" id="SSF49384">
    <property type="entry name" value="Carbohydrate-binding domain"/>
    <property type="match status" value="1"/>
</dbReference>
<dbReference type="InterPro" id="IPR001919">
    <property type="entry name" value="CBD2"/>
</dbReference>
<evidence type="ECO:0000256" key="1">
    <source>
        <dbReference type="ARBA" id="ARBA00022801"/>
    </source>
</evidence>
<keyword evidence="7" id="KW-1185">Reference proteome</keyword>
<sequence>MSRIGRAIGVLAMLAGVLGPASAARADAAACAVKYKVSPYTGGFTAEITVTNVGDQDIRGWTFRFPLETTATVVEFWNAQLLAPTVVVITQDKGWNANVAPGGSISLGLRAVGTAGADPAWFTVNDITCSRVS</sequence>
<protein>
    <submittedName>
        <fullName evidence="6">Cellulose binding domain-containing protein</fullName>
    </submittedName>
</protein>
<evidence type="ECO:0000313" key="6">
    <source>
        <dbReference type="EMBL" id="MFD1370828.1"/>
    </source>
</evidence>
<dbReference type="Gene3D" id="2.60.40.290">
    <property type="match status" value="1"/>
</dbReference>
<evidence type="ECO:0000256" key="4">
    <source>
        <dbReference type="SAM" id="SignalP"/>
    </source>
</evidence>
<organism evidence="6 7">
    <name type="scientific">Actinoplanes sichuanensis</name>
    <dbReference type="NCBI Taxonomy" id="512349"/>
    <lineage>
        <taxon>Bacteria</taxon>
        <taxon>Bacillati</taxon>
        <taxon>Actinomycetota</taxon>
        <taxon>Actinomycetes</taxon>
        <taxon>Micromonosporales</taxon>
        <taxon>Micromonosporaceae</taxon>
        <taxon>Actinoplanes</taxon>
    </lineage>
</organism>
<evidence type="ECO:0000256" key="2">
    <source>
        <dbReference type="ARBA" id="ARBA00023295"/>
    </source>
</evidence>
<comment type="caution">
    <text evidence="6">The sequence shown here is derived from an EMBL/GenBank/DDBJ whole genome shotgun (WGS) entry which is preliminary data.</text>
</comment>
<dbReference type="RefSeq" id="WP_317795141.1">
    <property type="nucleotide sequence ID" value="NZ_AP028461.1"/>
</dbReference>
<keyword evidence="3" id="KW-0624">Polysaccharide degradation</keyword>
<dbReference type="InterPro" id="IPR018366">
    <property type="entry name" value="CBM2_CS"/>
</dbReference>
<dbReference type="Proteomes" id="UP001597183">
    <property type="component" value="Unassembled WGS sequence"/>
</dbReference>
<feature type="signal peptide" evidence="4">
    <location>
        <begin position="1"/>
        <end position="23"/>
    </location>
</feature>